<dbReference type="Proteomes" id="UP000053675">
    <property type="component" value="Unassembled WGS sequence"/>
</dbReference>
<dbReference type="EMBL" id="JMQM01000001">
    <property type="protein sequence ID" value="KFB10408.1"/>
    <property type="molecule type" value="Genomic_DNA"/>
</dbReference>
<dbReference type="GO" id="GO:0000166">
    <property type="term" value="F:nucleotide binding"/>
    <property type="evidence" value="ECO:0007669"/>
    <property type="project" value="InterPro"/>
</dbReference>
<keyword evidence="3" id="KW-1185">Reference proteome</keyword>
<dbReference type="eggNOG" id="COG0673">
    <property type="taxonomic scope" value="Bacteria"/>
</dbReference>
<dbReference type="SUPFAM" id="SSF51735">
    <property type="entry name" value="NAD(P)-binding Rossmann-fold domains"/>
    <property type="match status" value="1"/>
</dbReference>
<name>A0A084UBS2_9HYPH</name>
<proteinExistence type="predicted"/>
<comment type="caution">
    <text evidence="2">The sequence shown here is derived from an EMBL/GenBank/DDBJ whole genome shotgun (WGS) entry which is preliminary data.</text>
</comment>
<sequence>MAAKTHKVAIVGVGKIARDQHVPAIERSQSFELAATASRNAEISGTRAYRTLAELLDAEPGITCISLCTPPQARYADARLALKAGRHVMLEKPPGATLSEVHDLVELARSKNVSLYATWHSRHAAAVDAAREWLAGRRIDAIRINWKEDVRYWHPGQEWIWEAGGVGVFDPGINGLSVLTEILPFPIHLASAELSFPENRNTPIAASLRFRAPTNIPITAEFDWLEEGSPLWDIEIDTDGGAMLLREGGARLLIDGKEKASGGDAEYPRLYARFAELIPTGAIEVDLAPMRHVADAFTLGKRVTVAPFHW</sequence>
<dbReference type="InterPro" id="IPR036291">
    <property type="entry name" value="NAD(P)-bd_dom_sf"/>
</dbReference>
<protein>
    <submittedName>
        <fullName evidence="2">Putative GFO/IDH/MocA family oxidoreductase</fullName>
    </submittedName>
</protein>
<organism evidence="2 3">
    <name type="scientific">Nitratireductor basaltis</name>
    <dbReference type="NCBI Taxonomy" id="472175"/>
    <lineage>
        <taxon>Bacteria</taxon>
        <taxon>Pseudomonadati</taxon>
        <taxon>Pseudomonadota</taxon>
        <taxon>Alphaproteobacteria</taxon>
        <taxon>Hyphomicrobiales</taxon>
        <taxon>Phyllobacteriaceae</taxon>
        <taxon>Nitratireductor</taxon>
    </lineage>
</organism>
<dbReference type="STRING" id="472175.EL18_01442"/>
<evidence type="ECO:0000259" key="1">
    <source>
        <dbReference type="Pfam" id="PF01408"/>
    </source>
</evidence>
<gene>
    <name evidence="2" type="ORF">EL18_01442</name>
</gene>
<dbReference type="InterPro" id="IPR000683">
    <property type="entry name" value="Gfo/Idh/MocA-like_OxRdtase_N"/>
</dbReference>
<dbReference type="PATRIC" id="fig|472175.3.peg.1453"/>
<feature type="domain" description="Gfo/Idh/MocA-like oxidoreductase N-terminal" evidence="1">
    <location>
        <begin position="7"/>
        <end position="115"/>
    </location>
</feature>
<dbReference type="PANTHER" id="PTHR43818">
    <property type="entry name" value="BCDNA.GH03377"/>
    <property type="match status" value="1"/>
</dbReference>
<dbReference type="Pfam" id="PF01408">
    <property type="entry name" value="GFO_IDH_MocA"/>
    <property type="match status" value="1"/>
</dbReference>
<dbReference type="InterPro" id="IPR050463">
    <property type="entry name" value="Gfo/Idh/MocA_oxidrdct_glycsds"/>
</dbReference>
<dbReference type="AlphaFoldDB" id="A0A084UBS2"/>
<dbReference type="Gene3D" id="3.30.360.10">
    <property type="entry name" value="Dihydrodipicolinate Reductase, domain 2"/>
    <property type="match status" value="1"/>
</dbReference>
<accession>A0A084UBS2</accession>
<dbReference type="OrthoDB" id="9813657at2"/>
<dbReference type="PANTHER" id="PTHR43818:SF7">
    <property type="entry name" value="DEHYDROGENASE"/>
    <property type="match status" value="1"/>
</dbReference>
<dbReference type="Gene3D" id="3.40.50.720">
    <property type="entry name" value="NAD(P)-binding Rossmann-like Domain"/>
    <property type="match status" value="1"/>
</dbReference>
<dbReference type="RefSeq" id="WP_036481158.1">
    <property type="nucleotide sequence ID" value="NZ_JMQM01000001.1"/>
</dbReference>
<reference evidence="2 3" key="1">
    <citation type="submission" date="2014-05" db="EMBL/GenBank/DDBJ databases">
        <title>Draft Genome Sequence of Nitratireductor basaltis Strain UMTGB225, A Marine Bacterium Isolated from Green Barrel Tunicate.</title>
        <authorList>
            <person name="Gan H.Y."/>
        </authorList>
    </citation>
    <scope>NUCLEOTIDE SEQUENCE [LARGE SCALE GENOMIC DNA]</scope>
    <source>
        <strain evidence="2 3">UMTGB225</strain>
    </source>
</reference>
<evidence type="ECO:0000313" key="3">
    <source>
        <dbReference type="Proteomes" id="UP000053675"/>
    </source>
</evidence>
<evidence type="ECO:0000313" key="2">
    <source>
        <dbReference type="EMBL" id="KFB10408.1"/>
    </source>
</evidence>